<comment type="caution">
    <text evidence="2">The sequence shown here is derived from an EMBL/GenBank/DDBJ whole genome shotgun (WGS) entry which is preliminary data.</text>
</comment>
<feature type="domain" description="PTS EIIA type-2" evidence="1">
    <location>
        <begin position="5"/>
        <end position="151"/>
    </location>
</feature>
<dbReference type="PROSITE" id="PS51094">
    <property type="entry name" value="PTS_EIIA_TYPE_2"/>
    <property type="match status" value="1"/>
</dbReference>
<dbReference type="EMBL" id="JAAIWK010000006">
    <property type="protein sequence ID" value="NEY19483.1"/>
    <property type="molecule type" value="Genomic_DNA"/>
</dbReference>
<dbReference type="Proteomes" id="UP000476934">
    <property type="component" value="Unassembled WGS sequence"/>
</dbReference>
<reference evidence="2 3" key="2">
    <citation type="submission" date="2020-03" db="EMBL/GenBank/DDBJ databases">
        <title>Bacillus aquiflavi sp. nov., isolated from yellow water of strong flavor Chinese baijiu in Yibin region of China.</title>
        <authorList>
            <person name="Xie J."/>
        </authorList>
    </citation>
    <scope>NUCLEOTIDE SEQUENCE [LARGE SCALE GENOMIC DNA]</scope>
    <source>
        <strain evidence="2 3">Gsoil 114</strain>
    </source>
</reference>
<dbReference type="AlphaFoldDB" id="A0A6M0P4T6"/>
<name>A0A6M0P4T6_9BACI</name>
<accession>A0A6M0P4T6</accession>
<dbReference type="Gene3D" id="3.40.930.10">
    <property type="entry name" value="Mannitol-specific EII, Chain A"/>
    <property type="match status" value="1"/>
</dbReference>
<sequence>MSLEDFLDDDFIKIGLDCVNQDQLFQTLYQEAYSKGYVSKQFLEKIKEREESFPTGLSINNYNVAIPHTDPEYVFKQFIAITTLKRPIPFQLMDDRSKKVNVKIVILLGLNEPHDQLNVLQQLIQMIQDEKKIEQIASSTSVKEIRHLFIQ</sequence>
<evidence type="ECO:0000313" key="3">
    <source>
        <dbReference type="Proteomes" id="UP000476934"/>
    </source>
</evidence>
<dbReference type="InterPro" id="IPR051541">
    <property type="entry name" value="PTS_SugarTrans_NitroReg"/>
</dbReference>
<keyword evidence="2" id="KW-0762">Sugar transport</keyword>
<organism evidence="2 3">
    <name type="scientific">Heyndrickxia ginsengihumi</name>
    <dbReference type="NCBI Taxonomy" id="363870"/>
    <lineage>
        <taxon>Bacteria</taxon>
        <taxon>Bacillati</taxon>
        <taxon>Bacillota</taxon>
        <taxon>Bacilli</taxon>
        <taxon>Bacillales</taxon>
        <taxon>Bacillaceae</taxon>
        <taxon>Heyndrickxia</taxon>
    </lineage>
</organism>
<reference evidence="2 3" key="1">
    <citation type="submission" date="2020-02" db="EMBL/GenBank/DDBJ databases">
        <authorList>
            <person name="Feng H."/>
        </authorList>
    </citation>
    <scope>NUCLEOTIDE SEQUENCE [LARGE SCALE GENOMIC DNA]</scope>
    <source>
        <strain evidence="2 3">Gsoil 114</strain>
    </source>
</reference>
<dbReference type="PANTHER" id="PTHR47738">
    <property type="entry name" value="PTS SYSTEM FRUCTOSE-LIKE EIIA COMPONENT-RELATED"/>
    <property type="match status" value="1"/>
</dbReference>
<keyword evidence="3" id="KW-1185">Reference proteome</keyword>
<evidence type="ECO:0000259" key="1">
    <source>
        <dbReference type="PROSITE" id="PS51094"/>
    </source>
</evidence>
<dbReference type="RefSeq" id="WP_025731609.1">
    <property type="nucleotide sequence ID" value="NZ_JAAIWK010000006.1"/>
</dbReference>
<dbReference type="SUPFAM" id="SSF55804">
    <property type="entry name" value="Phoshotransferase/anion transport protein"/>
    <property type="match status" value="1"/>
</dbReference>
<keyword evidence="2" id="KW-0813">Transport</keyword>
<dbReference type="PANTHER" id="PTHR47738:SF3">
    <property type="entry name" value="PHOSPHOTRANSFERASE SYSTEM MANNITOL_FRUCTOSE-SPECIFIC IIA DOMAIN CONTAINING PROTEIN"/>
    <property type="match status" value="1"/>
</dbReference>
<dbReference type="InterPro" id="IPR016152">
    <property type="entry name" value="PTrfase/Anion_transptr"/>
</dbReference>
<dbReference type="Pfam" id="PF00359">
    <property type="entry name" value="PTS_EIIA_2"/>
    <property type="match status" value="1"/>
</dbReference>
<proteinExistence type="predicted"/>
<dbReference type="CDD" id="cd00211">
    <property type="entry name" value="PTS_IIA_fru"/>
    <property type="match status" value="1"/>
</dbReference>
<gene>
    <name evidence="2" type="ORF">G4D61_05810</name>
</gene>
<protein>
    <submittedName>
        <fullName evidence="2">PTS sugar transporter subunit IIA</fullName>
    </submittedName>
</protein>
<dbReference type="InterPro" id="IPR002178">
    <property type="entry name" value="PTS_EIIA_type-2_dom"/>
</dbReference>
<evidence type="ECO:0000313" key="2">
    <source>
        <dbReference type="EMBL" id="NEY19483.1"/>
    </source>
</evidence>